<keyword evidence="7" id="KW-0270">Exopolysaccharide synthesis</keyword>
<feature type="transmembrane region" description="Helical" evidence="8">
    <location>
        <begin position="26"/>
        <end position="46"/>
    </location>
</feature>
<sequence>MELSGRTFAVTGANPQHLFAQRRRSLLAAWDAVCIIATGFTCRHLNPDSHAGQTPRAALVILGTAALTLALLQVQGLYRASAEDRRMVLLFTLAQSFALMLLALLVWDGVAALWPVPAFAAPQGLLISNWNWLFSWSIAAPVLSLLTRPHLDAMLRQGAPPMPLRRAVLVADAAGLSRLAPIIAAGGLLHLRGCLTVPSRGGDGSPGADAIAAPALARLRDARDLLERGEADLLLIALPQAAGRHIAAIDRFMAGIAADIWLAPPDTARFYMAGARLAMLGGFPFLPLRDRPMAGLQAAIKRAEDLFIGLPCLILALPVMLAIALALRLSSPGPVFFVQPRLGLNRRIVPVRKFRTMRVESADATGRHQAVTDDGRVTPLGRFLRRTSLDELPQFFNVVEGSMSLVGPRPHALGTEAGGLPFGEAAAGYAARHRVKPGMTGWAQVRGWRGETDTVEKLRQRVAHDLHYIAHWSLWFDLRILVMTIRAVVRGEGC</sequence>
<evidence type="ECO:0000313" key="10">
    <source>
        <dbReference type="EMBL" id="MCB8877222.1"/>
    </source>
</evidence>
<protein>
    <submittedName>
        <fullName evidence="10">Exopolysaccharide biosynthesis polyprenyl glycosylphosphotransferase</fullName>
    </submittedName>
</protein>
<evidence type="ECO:0000256" key="8">
    <source>
        <dbReference type="SAM" id="Phobius"/>
    </source>
</evidence>
<evidence type="ECO:0000256" key="1">
    <source>
        <dbReference type="ARBA" id="ARBA00004141"/>
    </source>
</evidence>
<reference evidence="10" key="2">
    <citation type="submission" date="2021-01" db="EMBL/GenBank/DDBJ databases">
        <authorList>
            <person name="Mieszkin S."/>
            <person name="Pouder E."/>
            <person name="Alain K."/>
        </authorList>
    </citation>
    <scope>NUCLEOTIDE SEQUENCE</scope>
    <source>
        <strain evidence="10">HW T2.11</strain>
    </source>
</reference>
<evidence type="ECO:0000313" key="11">
    <source>
        <dbReference type="Proteomes" id="UP000708298"/>
    </source>
</evidence>
<dbReference type="InterPro" id="IPR003362">
    <property type="entry name" value="Bact_transf"/>
</dbReference>
<keyword evidence="5 8" id="KW-1133">Transmembrane helix</keyword>
<keyword evidence="3" id="KW-0808">Transferase</keyword>
<gene>
    <name evidence="10" type="ORF">ASILVAE211_18645</name>
</gene>
<feature type="domain" description="Bacterial sugar transferase" evidence="9">
    <location>
        <begin position="301"/>
        <end position="489"/>
    </location>
</feature>
<dbReference type="PANTHER" id="PTHR30576">
    <property type="entry name" value="COLANIC BIOSYNTHESIS UDP-GLUCOSE LIPID CARRIER TRANSFERASE"/>
    <property type="match status" value="1"/>
</dbReference>
<dbReference type="EMBL" id="JAESVB010000011">
    <property type="protein sequence ID" value="MCB8877222.1"/>
    <property type="molecule type" value="Genomic_DNA"/>
</dbReference>
<dbReference type="AlphaFoldDB" id="A0A963YUB9"/>
<keyword evidence="4 8" id="KW-0812">Transmembrane</keyword>
<reference evidence="10" key="1">
    <citation type="journal article" date="2021" name="Microorganisms">
        <title>Acidisoma silvae sp. nov. and Acidisomacellulosilytica sp. nov., Two Acidophilic Bacteria Isolated from Decaying Wood, Hydrolyzing Cellulose and Producing Poly-3-hydroxybutyrate.</title>
        <authorList>
            <person name="Mieszkin S."/>
            <person name="Pouder E."/>
            <person name="Uroz S."/>
            <person name="Simon-Colin C."/>
            <person name="Alain K."/>
        </authorList>
    </citation>
    <scope>NUCLEOTIDE SEQUENCE</scope>
    <source>
        <strain evidence="10">HW T2.11</strain>
    </source>
</reference>
<dbReference type="GO" id="GO:0000271">
    <property type="term" value="P:polysaccharide biosynthetic process"/>
    <property type="evidence" value="ECO:0007669"/>
    <property type="project" value="UniProtKB-KW"/>
</dbReference>
<organism evidence="10 11">
    <name type="scientific">Acidisoma silvae</name>
    <dbReference type="NCBI Taxonomy" id="2802396"/>
    <lineage>
        <taxon>Bacteria</taxon>
        <taxon>Pseudomonadati</taxon>
        <taxon>Pseudomonadota</taxon>
        <taxon>Alphaproteobacteria</taxon>
        <taxon>Acetobacterales</taxon>
        <taxon>Acidocellaceae</taxon>
        <taxon>Acidisoma</taxon>
    </lineage>
</organism>
<feature type="transmembrane region" description="Helical" evidence="8">
    <location>
        <begin position="58"/>
        <end position="78"/>
    </location>
</feature>
<dbReference type="GO" id="GO:0016780">
    <property type="term" value="F:phosphotransferase activity, for other substituted phosphate groups"/>
    <property type="evidence" value="ECO:0007669"/>
    <property type="project" value="TreeGrafter"/>
</dbReference>
<feature type="transmembrane region" description="Helical" evidence="8">
    <location>
        <begin position="306"/>
        <end position="327"/>
    </location>
</feature>
<dbReference type="PANTHER" id="PTHR30576:SF0">
    <property type="entry name" value="UNDECAPRENYL-PHOSPHATE N-ACETYLGALACTOSAMINYL 1-PHOSPHATE TRANSFERASE-RELATED"/>
    <property type="match status" value="1"/>
</dbReference>
<evidence type="ECO:0000256" key="5">
    <source>
        <dbReference type="ARBA" id="ARBA00022989"/>
    </source>
</evidence>
<feature type="transmembrane region" description="Helical" evidence="8">
    <location>
        <begin position="127"/>
        <end position="146"/>
    </location>
</feature>
<comment type="caution">
    <text evidence="10">The sequence shown here is derived from an EMBL/GenBank/DDBJ whole genome shotgun (WGS) entry which is preliminary data.</text>
</comment>
<dbReference type="RefSeq" id="WP_227322876.1">
    <property type="nucleotide sequence ID" value="NZ_JAESVB010000011.1"/>
</dbReference>
<dbReference type="InterPro" id="IPR017475">
    <property type="entry name" value="EPS_sugar_tfrase"/>
</dbReference>
<accession>A0A963YUB9</accession>
<evidence type="ECO:0000256" key="6">
    <source>
        <dbReference type="ARBA" id="ARBA00023136"/>
    </source>
</evidence>
<evidence type="ECO:0000256" key="2">
    <source>
        <dbReference type="ARBA" id="ARBA00006464"/>
    </source>
</evidence>
<evidence type="ECO:0000256" key="4">
    <source>
        <dbReference type="ARBA" id="ARBA00022692"/>
    </source>
</evidence>
<evidence type="ECO:0000259" key="9">
    <source>
        <dbReference type="Pfam" id="PF02397"/>
    </source>
</evidence>
<keyword evidence="11" id="KW-1185">Reference proteome</keyword>
<evidence type="ECO:0000256" key="7">
    <source>
        <dbReference type="ARBA" id="ARBA00023169"/>
    </source>
</evidence>
<name>A0A963YUB9_9PROT</name>
<evidence type="ECO:0000256" key="3">
    <source>
        <dbReference type="ARBA" id="ARBA00022679"/>
    </source>
</evidence>
<feature type="transmembrane region" description="Helical" evidence="8">
    <location>
        <begin position="87"/>
        <end position="107"/>
    </location>
</feature>
<dbReference type="GO" id="GO:0016020">
    <property type="term" value="C:membrane"/>
    <property type="evidence" value="ECO:0007669"/>
    <property type="project" value="UniProtKB-SubCell"/>
</dbReference>
<proteinExistence type="inferred from homology"/>
<dbReference type="Pfam" id="PF02397">
    <property type="entry name" value="Bac_transf"/>
    <property type="match status" value="1"/>
</dbReference>
<keyword evidence="6 8" id="KW-0472">Membrane</keyword>
<comment type="subcellular location">
    <subcellularLocation>
        <location evidence="1">Membrane</location>
        <topology evidence="1">Multi-pass membrane protein</topology>
    </subcellularLocation>
</comment>
<comment type="similarity">
    <text evidence="2">Belongs to the bacterial sugar transferase family.</text>
</comment>
<dbReference type="NCBIfam" id="TIGR03025">
    <property type="entry name" value="EPS_sugtrans"/>
    <property type="match status" value="1"/>
</dbReference>
<dbReference type="Proteomes" id="UP000708298">
    <property type="component" value="Unassembled WGS sequence"/>
</dbReference>